<reference evidence="3" key="2">
    <citation type="submission" date="2021-08" db="EMBL/GenBank/DDBJ databases">
        <authorList>
            <person name="Dalcin Martins P."/>
        </authorList>
    </citation>
    <scope>NUCLEOTIDE SEQUENCE</scope>
    <source>
        <strain evidence="3">MAG_39</strain>
    </source>
</reference>
<protein>
    <submittedName>
        <fullName evidence="3">YdbL family protein</fullName>
    </submittedName>
</protein>
<comment type="caution">
    <text evidence="3">The sequence shown here is derived from an EMBL/GenBank/DDBJ whole genome shotgun (WGS) entry which is preliminary data.</text>
</comment>
<dbReference type="Pfam" id="PF07027">
    <property type="entry name" value="DUF1318"/>
    <property type="match status" value="1"/>
</dbReference>
<feature type="signal peptide" evidence="2">
    <location>
        <begin position="1"/>
        <end position="19"/>
    </location>
</feature>
<evidence type="ECO:0000256" key="1">
    <source>
        <dbReference type="SAM" id="MobiDB-lite"/>
    </source>
</evidence>
<evidence type="ECO:0000313" key="4">
    <source>
        <dbReference type="Proteomes" id="UP000705867"/>
    </source>
</evidence>
<feature type="region of interest" description="Disordered" evidence="1">
    <location>
        <begin position="46"/>
        <end position="75"/>
    </location>
</feature>
<evidence type="ECO:0000313" key="3">
    <source>
        <dbReference type="EMBL" id="MBZ0157023.1"/>
    </source>
</evidence>
<name>A0A953M282_9BACT</name>
<gene>
    <name evidence="3" type="ORF">K8I29_12535</name>
</gene>
<reference evidence="3" key="1">
    <citation type="journal article" date="2021" name="bioRxiv">
        <title>Unraveling nitrogen, sulfur and carbon metabolic pathways and microbial community transcriptional responses to substrate deprivation and toxicity stresses in a bioreactor mimicking anoxic brackish coastal sediment conditions.</title>
        <authorList>
            <person name="Martins P.D."/>
            <person name="Echeveste M.J."/>
            <person name="Arshad A."/>
            <person name="Kurth J."/>
            <person name="Ouboter H."/>
            <person name="Jetten M.S.M."/>
            <person name="Welte C.U."/>
        </authorList>
    </citation>
    <scope>NUCLEOTIDE SEQUENCE</scope>
    <source>
        <strain evidence="3">MAG_39</strain>
    </source>
</reference>
<keyword evidence="2" id="KW-0732">Signal</keyword>
<organism evidence="3 4">
    <name type="scientific">Candidatus Nitrobium versatile</name>
    <dbReference type="NCBI Taxonomy" id="2884831"/>
    <lineage>
        <taxon>Bacteria</taxon>
        <taxon>Pseudomonadati</taxon>
        <taxon>Nitrospirota</taxon>
        <taxon>Nitrospiria</taxon>
        <taxon>Nitrospirales</taxon>
        <taxon>Nitrospiraceae</taxon>
        <taxon>Candidatus Nitrobium</taxon>
    </lineage>
</organism>
<sequence>MRKKAHFFALLSFFFAACAVITVNIYFPERDVKEAYKALEKELMTPGASGKGIPEEQQSDKPGNRSGAPAGKPESSWRFGLTSAAYAQEPGLADKISEIVKRMPDVVAAYREMGARLPDIDRLRSSGTVGEGKDGMLVVREGVLSPADKALVDRENENRKTVIRGMAKAIIRLNRLPENQENLSQVTPQAVEQFASIRRDEAKKGWWIQEPGGNWVKK</sequence>
<dbReference type="Proteomes" id="UP000705867">
    <property type="component" value="Unassembled WGS sequence"/>
</dbReference>
<accession>A0A953M282</accession>
<proteinExistence type="predicted"/>
<feature type="chain" id="PRO_5037627937" evidence="2">
    <location>
        <begin position="20"/>
        <end position="218"/>
    </location>
</feature>
<dbReference type="AlphaFoldDB" id="A0A953M282"/>
<dbReference type="PROSITE" id="PS51257">
    <property type="entry name" value="PROKAR_LIPOPROTEIN"/>
    <property type="match status" value="1"/>
</dbReference>
<dbReference type="EMBL" id="JAIOIV010000101">
    <property type="protein sequence ID" value="MBZ0157023.1"/>
    <property type="molecule type" value="Genomic_DNA"/>
</dbReference>
<evidence type="ECO:0000256" key="2">
    <source>
        <dbReference type="SAM" id="SignalP"/>
    </source>
</evidence>
<dbReference type="InterPro" id="IPR008309">
    <property type="entry name" value="YdbL"/>
</dbReference>